<reference evidence="1 2" key="1">
    <citation type="submission" date="2019-10" db="EMBL/GenBank/DDBJ databases">
        <title>Pseudoalteromonas rubra S4059.</title>
        <authorList>
            <person name="Paulsen S."/>
            <person name="Wang X."/>
        </authorList>
    </citation>
    <scope>NUCLEOTIDE SEQUENCE [LARGE SCALE GENOMIC DNA]</scope>
    <source>
        <strain evidence="1 2">S4059</strain>
    </source>
</reference>
<organism evidence="1 2">
    <name type="scientific">Pseudoalteromonas rubra</name>
    <dbReference type="NCBI Taxonomy" id="43658"/>
    <lineage>
        <taxon>Bacteria</taxon>
        <taxon>Pseudomonadati</taxon>
        <taxon>Pseudomonadota</taxon>
        <taxon>Gammaproteobacteria</taxon>
        <taxon>Alteromonadales</taxon>
        <taxon>Pseudoalteromonadaceae</taxon>
        <taxon>Pseudoalteromonas</taxon>
    </lineage>
</organism>
<gene>
    <name evidence="1" type="ORF">CWC22_007290</name>
</gene>
<dbReference type="AlphaFoldDB" id="A0A5S3UT76"/>
<dbReference type="Proteomes" id="UP000305729">
    <property type="component" value="Chromosome 1"/>
</dbReference>
<dbReference type="EMBL" id="CP045429">
    <property type="protein sequence ID" value="QPB82811.1"/>
    <property type="molecule type" value="Genomic_DNA"/>
</dbReference>
<protein>
    <submittedName>
        <fullName evidence="1">Com family DNA-binding transcriptional regulator</fullName>
    </submittedName>
</protein>
<accession>A0A5S3UT76</accession>
<evidence type="ECO:0000313" key="2">
    <source>
        <dbReference type="Proteomes" id="UP000305729"/>
    </source>
</evidence>
<keyword evidence="1" id="KW-0238">DNA-binding</keyword>
<dbReference type="GO" id="GO:0003677">
    <property type="term" value="F:DNA binding"/>
    <property type="evidence" value="ECO:0007669"/>
    <property type="project" value="UniProtKB-KW"/>
</dbReference>
<evidence type="ECO:0000313" key="1">
    <source>
        <dbReference type="EMBL" id="QPB82811.1"/>
    </source>
</evidence>
<name>A0A5S3UT76_9GAMM</name>
<sequence>MQDIRCACGKLLCPLEGKVEIKCPRCKAINNIERRERHDKKVTHDRTNAS</sequence>
<proteinExistence type="predicted"/>